<dbReference type="PANTHER" id="PTHR43316:SF8">
    <property type="entry name" value="HAD FAMILY HYDROLASE"/>
    <property type="match status" value="1"/>
</dbReference>
<evidence type="ECO:0000313" key="3">
    <source>
        <dbReference type="Proteomes" id="UP001178507"/>
    </source>
</evidence>
<dbReference type="PANTHER" id="PTHR43316">
    <property type="entry name" value="HYDROLASE, HALOACID DELAHOGENASE-RELATED"/>
    <property type="match status" value="1"/>
</dbReference>
<evidence type="ECO:0000256" key="1">
    <source>
        <dbReference type="ARBA" id="ARBA00022801"/>
    </source>
</evidence>
<keyword evidence="3" id="KW-1185">Reference proteome</keyword>
<dbReference type="InterPro" id="IPR036412">
    <property type="entry name" value="HAD-like_sf"/>
</dbReference>
<dbReference type="Proteomes" id="UP001178507">
    <property type="component" value="Unassembled WGS sequence"/>
</dbReference>
<organism evidence="2 3">
    <name type="scientific">Effrenium voratum</name>
    <dbReference type="NCBI Taxonomy" id="2562239"/>
    <lineage>
        <taxon>Eukaryota</taxon>
        <taxon>Sar</taxon>
        <taxon>Alveolata</taxon>
        <taxon>Dinophyceae</taxon>
        <taxon>Suessiales</taxon>
        <taxon>Symbiodiniaceae</taxon>
        <taxon>Effrenium</taxon>
    </lineage>
</organism>
<reference evidence="2" key="1">
    <citation type="submission" date="2023-08" db="EMBL/GenBank/DDBJ databases">
        <authorList>
            <person name="Chen Y."/>
            <person name="Shah S."/>
            <person name="Dougan E. K."/>
            <person name="Thang M."/>
            <person name="Chan C."/>
        </authorList>
    </citation>
    <scope>NUCLEOTIDE SEQUENCE</scope>
</reference>
<evidence type="ECO:0000313" key="2">
    <source>
        <dbReference type="EMBL" id="CAJ1408556.1"/>
    </source>
</evidence>
<dbReference type="Pfam" id="PF00702">
    <property type="entry name" value="Hydrolase"/>
    <property type="match status" value="1"/>
</dbReference>
<dbReference type="NCBIfam" id="TIGR01549">
    <property type="entry name" value="HAD-SF-IA-v1"/>
    <property type="match status" value="1"/>
</dbReference>
<dbReference type="InterPro" id="IPR023214">
    <property type="entry name" value="HAD_sf"/>
</dbReference>
<gene>
    <name evidence="2" type="ORF">EVOR1521_LOCUS29934</name>
</gene>
<dbReference type="InterPro" id="IPR051540">
    <property type="entry name" value="S-2-haloacid_dehalogenase"/>
</dbReference>
<proteinExistence type="predicted"/>
<dbReference type="InterPro" id="IPR006439">
    <property type="entry name" value="HAD-SF_hydro_IA"/>
</dbReference>
<sequence length="241" mass="25990">MPIGGIKCAVFDLDDTLWNTMQTLERAHQVMQAALQLRRPEVACGPEVVKEAMLQVMADQPARKHDYSFCRREALKKMTGDAALSEEVFQTWHAARNRPELFPGALEALGRLKQHVSIGTLTDGNGDPFVIPGLKALVDFHVSAAEAGAGKPDLRAFQLCEAKSGCTPGELVMVGDNPAKDVQGAKDAGWRAIWVRPPAVAISGSAFDVSQGAAQPAPADAEVDHVREVESILLRWAQSSL</sequence>
<evidence type="ECO:0008006" key="4">
    <source>
        <dbReference type="Google" id="ProtNLM"/>
    </source>
</evidence>
<keyword evidence="1" id="KW-0378">Hydrolase</keyword>
<protein>
    <recommendedName>
        <fullName evidence="4">HAD family hydrolase</fullName>
    </recommendedName>
</protein>
<dbReference type="SFLD" id="SFLDS00003">
    <property type="entry name" value="Haloacid_Dehalogenase"/>
    <property type="match status" value="1"/>
</dbReference>
<dbReference type="SUPFAM" id="SSF56784">
    <property type="entry name" value="HAD-like"/>
    <property type="match status" value="1"/>
</dbReference>
<dbReference type="SFLD" id="SFLDG01129">
    <property type="entry name" value="C1.5:_HAD__Beta-PGM__Phosphata"/>
    <property type="match status" value="1"/>
</dbReference>
<dbReference type="PRINTS" id="PR00413">
    <property type="entry name" value="HADHALOGNASE"/>
</dbReference>
<dbReference type="AlphaFoldDB" id="A0AA36JNY4"/>
<dbReference type="NCBIfam" id="TIGR01509">
    <property type="entry name" value="HAD-SF-IA-v3"/>
    <property type="match status" value="1"/>
</dbReference>
<dbReference type="Gene3D" id="3.40.50.1000">
    <property type="entry name" value="HAD superfamily/HAD-like"/>
    <property type="match status" value="1"/>
</dbReference>
<accession>A0AA36JNY4</accession>
<comment type="caution">
    <text evidence="2">The sequence shown here is derived from an EMBL/GenBank/DDBJ whole genome shotgun (WGS) entry which is preliminary data.</text>
</comment>
<dbReference type="EMBL" id="CAUJNA010003726">
    <property type="protein sequence ID" value="CAJ1408556.1"/>
    <property type="molecule type" value="Genomic_DNA"/>
</dbReference>
<dbReference type="Gene3D" id="1.20.120.1600">
    <property type="match status" value="1"/>
</dbReference>
<dbReference type="GO" id="GO:0016787">
    <property type="term" value="F:hydrolase activity"/>
    <property type="evidence" value="ECO:0007669"/>
    <property type="project" value="UniProtKB-KW"/>
</dbReference>
<name>A0AA36JNY4_9DINO</name>